<feature type="compositionally biased region" description="Low complexity" evidence="1">
    <location>
        <begin position="12"/>
        <end position="22"/>
    </location>
</feature>
<organism evidence="2 3">
    <name type="scientific">Lysinibacter cavernae</name>
    <dbReference type="NCBI Taxonomy" id="1640652"/>
    <lineage>
        <taxon>Bacteria</taxon>
        <taxon>Bacillati</taxon>
        <taxon>Actinomycetota</taxon>
        <taxon>Actinomycetes</taxon>
        <taxon>Micrococcales</taxon>
        <taxon>Microbacteriaceae</taxon>
        <taxon>Lysinibacter</taxon>
    </lineage>
</organism>
<gene>
    <name evidence="2" type="ORF">FHX76_003207</name>
</gene>
<comment type="caution">
    <text evidence="2">The sequence shown here is derived from an EMBL/GenBank/DDBJ whole genome shotgun (WGS) entry which is preliminary data.</text>
</comment>
<name>A0A7X5R491_9MICO</name>
<sequence>MPDSAASGYVSSEAEGGTAPTATGGGSAQVEVDGSAHGVGTPLIRMMSASKSATSASDPSLSADAGFCADGVCSI</sequence>
<evidence type="ECO:0000313" key="2">
    <source>
        <dbReference type="EMBL" id="NIH55286.1"/>
    </source>
</evidence>
<evidence type="ECO:0000256" key="1">
    <source>
        <dbReference type="SAM" id="MobiDB-lite"/>
    </source>
</evidence>
<proteinExistence type="predicted"/>
<dbReference type="RefSeq" id="WP_167152351.1">
    <property type="nucleotide sequence ID" value="NZ_JAAMOX010000004.1"/>
</dbReference>
<keyword evidence="3" id="KW-1185">Reference proteome</keyword>
<evidence type="ECO:0000313" key="3">
    <source>
        <dbReference type="Proteomes" id="UP000541033"/>
    </source>
</evidence>
<dbReference type="EMBL" id="JAAMOX010000004">
    <property type="protein sequence ID" value="NIH55286.1"/>
    <property type="molecule type" value="Genomic_DNA"/>
</dbReference>
<dbReference type="Proteomes" id="UP000541033">
    <property type="component" value="Unassembled WGS sequence"/>
</dbReference>
<feature type="region of interest" description="Disordered" evidence="1">
    <location>
        <begin position="1"/>
        <end position="43"/>
    </location>
</feature>
<accession>A0A7X5R491</accession>
<reference evidence="2 3" key="1">
    <citation type="submission" date="2020-02" db="EMBL/GenBank/DDBJ databases">
        <title>Sequencing the genomes of 1000 actinobacteria strains.</title>
        <authorList>
            <person name="Klenk H.-P."/>
        </authorList>
    </citation>
    <scope>NUCLEOTIDE SEQUENCE [LARGE SCALE GENOMIC DNA]</scope>
    <source>
        <strain evidence="2 3">DSM 27960</strain>
    </source>
</reference>
<protein>
    <submittedName>
        <fullName evidence="2">Uncharacterized protein</fullName>
    </submittedName>
</protein>
<dbReference type="AlphaFoldDB" id="A0A7X5R491"/>